<accession>A0A9N9IH35</accession>
<protein>
    <submittedName>
        <fullName evidence="1">11668_t:CDS:1</fullName>
    </submittedName>
</protein>
<gene>
    <name evidence="1" type="ORF">FCALED_LOCUS15162</name>
</gene>
<proteinExistence type="predicted"/>
<evidence type="ECO:0000313" key="2">
    <source>
        <dbReference type="Proteomes" id="UP000789570"/>
    </source>
</evidence>
<sequence length="67" mass="8126">EEYNYSCIYNTQTSTQQHHLNSVHKEFKKEKLKQLKVDDQIKKVMLYKELKQRKLRNALADWLVTDS</sequence>
<evidence type="ECO:0000313" key="1">
    <source>
        <dbReference type="EMBL" id="CAG8733862.1"/>
    </source>
</evidence>
<dbReference type="AlphaFoldDB" id="A0A9N9IH35"/>
<comment type="caution">
    <text evidence="1">The sequence shown here is derived from an EMBL/GenBank/DDBJ whole genome shotgun (WGS) entry which is preliminary data.</text>
</comment>
<name>A0A9N9IH35_9GLOM</name>
<keyword evidence="2" id="KW-1185">Reference proteome</keyword>
<organism evidence="1 2">
    <name type="scientific">Funneliformis caledonium</name>
    <dbReference type="NCBI Taxonomy" id="1117310"/>
    <lineage>
        <taxon>Eukaryota</taxon>
        <taxon>Fungi</taxon>
        <taxon>Fungi incertae sedis</taxon>
        <taxon>Mucoromycota</taxon>
        <taxon>Glomeromycotina</taxon>
        <taxon>Glomeromycetes</taxon>
        <taxon>Glomerales</taxon>
        <taxon>Glomeraceae</taxon>
        <taxon>Funneliformis</taxon>
    </lineage>
</organism>
<reference evidence="1" key="1">
    <citation type="submission" date="2021-06" db="EMBL/GenBank/DDBJ databases">
        <authorList>
            <person name="Kallberg Y."/>
            <person name="Tangrot J."/>
            <person name="Rosling A."/>
        </authorList>
    </citation>
    <scope>NUCLEOTIDE SEQUENCE</scope>
    <source>
        <strain evidence="1">UK204</strain>
    </source>
</reference>
<dbReference type="Proteomes" id="UP000789570">
    <property type="component" value="Unassembled WGS sequence"/>
</dbReference>
<feature type="non-terminal residue" evidence="1">
    <location>
        <position position="1"/>
    </location>
</feature>
<dbReference type="EMBL" id="CAJVPQ010012966">
    <property type="protein sequence ID" value="CAG8733862.1"/>
    <property type="molecule type" value="Genomic_DNA"/>
</dbReference>